<evidence type="ECO:0000256" key="1">
    <source>
        <dbReference type="ARBA" id="ARBA00007957"/>
    </source>
</evidence>
<reference evidence="8 9" key="1">
    <citation type="submission" date="2017-07" db="EMBL/GenBank/DDBJ databases">
        <title>Recovery of genomes from metagenomes via a dereplication, aggregation, and scoring strategy.</title>
        <authorList>
            <person name="Sieber C.M."/>
            <person name="Probst A.J."/>
            <person name="Sharrar A."/>
            <person name="Thomas B.C."/>
            <person name="Hess M."/>
            <person name="Tringe S.G."/>
            <person name="Banfield J.F."/>
        </authorList>
    </citation>
    <scope>NUCLEOTIDE SEQUENCE [LARGE SCALE GENOMIC DNA]</scope>
    <source>
        <strain evidence="8">JGI_Cruoil_03_44_89</strain>
    </source>
</reference>
<proteinExistence type="inferred from homology"/>
<dbReference type="GO" id="GO:1900376">
    <property type="term" value="P:regulation of secondary metabolite biosynthetic process"/>
    <property type="evidence" value="ECO:0007669"/>
    <property type="project" value="TreeGrafter"/>
</dbReference>
<accession>A0A235BRH3</accession>
<keyword evidence="6" id="KW-0804">Transcription</keyword>
<evidence type="ECO:0000256" key="5">
    <source>
        <dbReference type="ARBA" id="ARBA00023125"/>
    </source>
</evidence>
<dbReference type="InterPro" id="IPR036388">
    <property type="entry name" value="WH-like_DNA-bd_sf"/>
</dbReference>
<dbReference type="Proteomes" id="UP000215215">
    <property type="component" value="Unassembled WGS sequence"/>
</dbReference>
<feature type="binding site" evidence="7">
    <location>
        <position position="136"/>
    </location>
    <ligand>
        <name>Zn(2+)</name>
        <dbReference type="ChEBI" id="CHEBI:29105"/>
    </ligand>
</feature>
<evidence type="ECO:0000313" key="8">
    <source>
        <dbReference type="EMBL" id="OYD14928.1"/>
    </source>
</evidence>
<dbReference type="InterPro" id="IPR036390">
    <property type="entry name" value="WH_DNA-bd_sf"/>
</dbReference>
<dbReference type="AlphaFoldDB" id="A0A235BRH3"/>
<dbReference type="Gene3D" id="1.10.10.10">
    <property type="entry name" value="Winged helix-like DNA-binding domain superfamily/Winged helix DNA-binding domain"/>
    <property type="match status" value="1"/>
</dbReference>
<dbReference type="InterPro" id="IPR002481">
    <property type="entry name" value="FUR"/>
</dbReference>
<protein>
    <submittedName>
        <fullName evidence="8">Transcriptional repressor</fullName>
    </submittedName>
</protein>
<gene>
    <name evidence="8" type="ORF">CH333_07050</name>
</gene>
<dbReference type="Pfam" id="PF01475">
    <property type="entry name" value="FUR"/>
    <property type="match status" value="1"/>
</dbReference>
<keyword evidence="5" id="KW-0238">DNA-binding</keyword>
<evidence type="ECO:0000256" key="7">
    <source>
        <dbReference type="PIRSR" id="PIRSR602481-1"/>
    </source>
</evidence>
<organism evidence="8 9">
    <name type="scientific">candidate division WOR-3 bacterium JGI_Cruoil_03_44_89</name>
    <dbReference type="NCBI Taxonomy" id="1973748"/>
    <lineage>
        <taxon>Bacteria</taxon>
        <taxon>Bacteria division WOR-3</taxon>
    </lineage>
</organism>
<dbReference type="PANTHER" id="PTHR33202:SF8">
    <property type="entry name" value="PEROXIDE-RESPONSIVE REPRESSOR PERR"/>
    <property type="match status" value="1"/>
</dbReference>
<feature type="binding site" evidence="7">
    <location>
        <position position="139"/>
    </location>
    <ligand>
        <name>Zn(2+)</name>
        <dbReference type="ChEBI" id="CHEBI:29105"/>
    </ligand>
</feature>
<dbReference type="Gene3D" id="3.30.1490.190">
    <property type="match status" value="1"/>
</dbReference>
<keyword evidence="3 7" id="KW-0862">Zinc</keyword>
<dbReference type="EMBL" id="NOZQ01000152">
    <property type="protein sequence ID" value="OYD14928.1"/>
    <property type="molecule type" value="Genomic_DNA"/>
</dbReference>
<dbReference type="GO" id="GO:0000976">
    <property type="term" value="F:transcription cis-regulatory region binding"/>
    <property type="evidence" value="ECO:0007669"/>
    <property type="project" value="TreeGrafter"/>
</dbReference>
<evidence type="ECO:0000256" key="4">
    <source>
        <dbReference type="ARBA" id="ARBA00023015"/>
    </source>
</evidence>
<dbReference type="GO" id="GO:0008270">
    <property type="term" value="F:zinc ion binding"/>
    <property type="evidence" value="ECO:0007669"/>
    <property type="project" value="TreeGrafter"/>
</dbReference>
<name>A0A235BRH3_UNCW3</name>
<evidence type="ECO:0000256" key="3">
    <source>
        <dbReference type="ARBA" id="ARBA00022833"/>
    </source>
</evidence>
<evidence type="ECO:0000256" key="6">
    <source>
        <dbReference type="ARBA" id="ARBA00023163"/>
    </source>
</evidence>
<feature type="binding site" evidence="7">
    <location>
        <position position="99"/>
    </location>
    <ligand>
        <name>Zn(2+)</name>
        <dbReference type="ChEBI" id="CHEBI:29105"/>
    </ligand>
</feature>
<dbReference type="InterPro" id="IPR043135">
    <property type="entry name" value="Fur_C"/>
</dbReference>
<comment type="similarity">
    <text evidence="1">Belongs to the Fur family.</text>
</comment>
<dbReference type="GO" id="GO:0045892">
    <property type="term" value="P:negative regulation of DNA-templated transcription"/>
    <property type="evidence" value="ECO:0007669"/>
    <property type="project" value="TreeGrafter"/>
</dbReference>
<keyword evidence="7" id="KW-0479">Metal-binding</keyword>
<comment type="caution">
    <text evidence="8">The sequence shown here is derived from an EMBL/GenBank/DDBJ whole genome shotgun (WGS) entry which is preliminary data.</text>
</comment>
<dbReference type="CDD" id="cd07153">
    <property type="entry name" value="Fur_like"/>
    <property type="match status" value="1"/>
</dbReference>
<evidence type="ECO:0000313" key="9">
    <source>
        <dbReference type="Proteomes" id="UP000215215"/>
    </source>
</evidence>
<sequence length="143" mass="16997">MNKRKELTMDKLREYLDKKNIHPSYHRLKILKYLMEHKTHPTVDMIYKDLSKEIATLSKTTIYNTLSLFLKEGIISCLTIDENKIMYDYNTKPHVHFICIKCGCVYDIHLKCPIFDKEIIEGHKITEYHIYLKGICKECLKNA</sequence>
<feature type="binding site" evidence="7">
    <location>
        <position position="102"/>
    </location>
    <ligand>
        <name>Zn(2+)</name>
        <dbReference type="ChEBI" id="CHEBI:29105"/>
    </ligand>
</feature>
<dbReference type="SUPFAM" id="SSF46785">
    <property type="entry name" value="Winged helix' DNA-binding domain"/>
    <property type="match status" value="1"/>
</dbReference>
<evidence type="ECO:0000256" key="2">
    <source>
        <dbReference type="ARBA" id="ARBA00022491"/>
    </source>
</evidence>
<keyword evidence="4" id="KW-0805">Transcription regulation</keyword>
<keyword evidence="2" id="KW-0678">Repressor</keyword>
<comment type="cofactor">
    <cofactor evidence="7">
        <name>Zn(2+)</name>
        <dbReference type="ChEBI" id="CHEBI:29105"/>
    </cofactor>
    <text evidence="7">Binds 1 zinc ion per subunit.</text>
</comment>
<dbReference type="GO" id="GO:0003700">
    <property type="term" value="F:DNA-binding transcription factor activity"/>
    <property type="evidence" value="ECO:0007669"/>
    <property type="project" value="InterPro"/>
</dbReference>
<dbReference type="PANTHER" id="PTHR33202">
    <property type="entry name" value="ZINC UPTAKE REGULATION PROTEIN"/>
    <property type="match status" value="1"/>
</dbReference>